<evidence type="ECO:0000313" key="2">
    <source>
        <dbReference type="Proteomes" id="UP000032142"/>
    </source>
</evidence>
<proteinExistence type="predicted"/>
<dbReference type="Proteomes" id="UP000032142">
    <property type="component" value="Unassembled WGS sequence"/>
</dbReference>
<evidence type="ECO:0000313" key="1">
    <source>
        <dbReference type="EMBL" id="KHG14212.1"/>
    </source>
</evidence>
<name>A0A0B0NNH8_GOSAR</name>
<accession>A0A0B0NNH8</accession>
<dbReference type="EMBL" id="KN401112">
    <property type="protein sequence ID" value="KHG14212.1"/>
    <property type="molecule type" value="Genomic_DNA"/>
</dbReference>
<reference evidence="2" key="1">
    <citation type="submission" date="2014-09" db="EMBL/GenBank/DDBJ databases">
        <authorList>
            <person name="Mudge J."/>
            <person name="Ramaraj T."/>
            <person name="Lindquist I.E."/>
            <person name="Bharti A.K."/>
            <person name="Sundararajan A."/>
            <person name="Cameron C.T."/>
            <person name="Woodward J.E."/>
            <person name="May G.D."/>
            <person name="Brubaker C."/>
            <person name="Broadhvest J."/>
            <person name="Wilkins T.A."/>
        </authorList>
    </citation>
    <scope>NUCLEOTIDE SEQUENCE</scope>
    <source>
        <strain evidence="2">cv. AKA8401</strain>
    </source>
</reference>
<gene>
    <name evidence="1" type="ORF">F383_17257</name>
</gene>
<protein>
    <submittedName>
        <fullName evidence="1">Uncharacterized protein</fullName>
    </submittedName>
</protein>
<sequence length="8" mass="1035">MPYRKQNV</sequence>
<keyword evidence="2" id="KW-1185">Reference proteome</keyword>
<organism evidence="1 2">
    <name type="scientific">Gossypium arboreum</name>
    <name type="common">Tree cotton</name>
    <name type="synonym">Gossypium nanking</name>
    <dbReference type="NCBI Taxonomy" id="29729"/>
    <lineage>
        <taxon>Eukaryota</taxon>
        <taxon>Viridiplantae</taxon>
        <taxon>Streptophyta</taxon>
        <taxon>Embryophyta</taxon>
        <taxon>Tracheophyta</taxon>
        <taxon>Spermatophyta</taxon>
        <taxon>Magnoliopsida</taxon>
        <taxon>eudicotyledons</taxon>
        <taxon>Gunneridae</taxon>
        <taxon>Pentapetalae</taxon>
        <taxon>rosids</taxon>
        <taxon>malvids</taxon>
        <taxon>Malvales</taxon>
        <taxon>Malvaceae</taxon>
        <taxon>Malvoideae</taxon>
        <taxon>Gossypium</taxon>
    </lineage>
</organism>